<accession>G3A058</accession>
<gene>
    <name evidence="1" type="ORF">RALSY_10525</name>
</gene>
<dbReference type="EMBL" id="FR854086">
    <property type="protein sequence ID" value="CCA84550.1"/>
    <property type="molecule type" value="Genomic_DNA"/>
</dbReference>
<evidence type="ECO:0000313" key="1">
    <source>
        <dbReference type="EMBL" id="CCA84550.1"/>
    </source>
</evidence>
<reference evidence="1" key="2">
    <citation type="submission" date="2011-04" db="EMBL/GenBank/DDBJ databases">
        <authorList>
            <person name="Genoscope - CEA"/>
        </authorList>
    </citation>
    <scope>NUCLEOTIDE SEQUENCE</scope>
    <source>
        <strain evidence="1">R24</strain>
    </source>
</reference>
<reference evidence="1" key="1">
    <citation type="journal article" date="2011" name="PLoS ONE">
        <title>Ralstonia syzygii, the Blood Disease Bacterium and some Asian R. solanacearum strains form a single genomic species despite divergent lifestyles.</title>
        <authorList>
            <person name="Remenant B."/>
            <person name="de Cambiaire J.C."/>
            <person name="Cellier G."/>
            <person name="Jacobs J.M."/>
            <person name="Mangenot S."/>
            <person name="Barbe V."/>
            <person name="Lajus A."/>
            <person name="Vallenet D."/>
            <person name="Medigue C."/>
            <person name="Fegan M."/>
            <person name="Allen C."/>
            <person name="Prior P."/>
        </authorList>
    </citation>
    <scope>NUCLEOTIDE SEQUENCE</scope>
    <source>
        <strain evidence="1">R24</strain>
    </source>
</reference>
<name>G3A058_9RALS</name>
<proteinExistence type="predicted"/>
<sequence>MEGIVQLRLADRELRSGYNRETVGAAGLSRLADRELRSGYNKLSSVAPMVT</sequence>
<organism evidence="1">
    <name type="scientific">Ralstonia syzygii R24</name>
    <dbReference type="NCBI Taxonomy" id="907261"/>
    <lineage>
        <taxon>Bacteria</taxon>
        <taxon>Pseudomonadati</taxon>
        <taxon>Pseudomonadota</taxon>
        <taxon>Betaproteobacteria</taxon>
        <taxon>Burkholderiales</taxon>
        <taxon>Burkholderiaceae</taxon>
        <taxon>Ralstonia</taxon>
        <taxon>Ralstonia solanacearum species complex</taxon>
    </lineage>
</organism>
<dbReference type="AlphaFoldDB" id="G3A058"/>
<protein>
    <submittedName>
        <fullName evidence="1">Uncharacterized protein</fullName>
    </submittedName>
</protein>